<gene>
    <name evidence="2" type="ORF">I8J30_00765</name>
</gene>
<organism evidence="2 3">
    <name type="scientific">Paenibacillus lignilyticus</name>
    <dbReference type="NCBI Taxonomy" id="1172615"/>
    <lineage>
        <taxon>Bacteria</taxon>
        <taxon>Bacillati</taxon>
        <taxon>Bacillota</taxon>
        <taxon>Bacilli</taxon>
        <taxon>Bacillales</taxon>
        <taxon>Paenibacillaceae</taxon>
        <taxon>Paenibacillus</taxon>
    </lineage>
</organism>
<reference evidence="2 3" key="1">
    <citation type="submission" date="2021-04" db="EMBL/GenBank/DDBJ databases">
        <title>Paenibacillus sp. DLE-14 whole genome sequence.</title>
        <authorList>
            <person name="Ham Y.J."/>
        </authorList>
    </citation>
    <scope>NUCLEOTIDE SEQUENCE [LARGE SCALE GENOMIC DNA]</scope>
    <source>
        <strain evidence="2 3">DLE-14</strain>
    </source>
</reference>
<feature type="compositionally biased region" description="Acidic residues" evidence="1">
    <location>
        <begin position="93"/>
        <end position="102"/>
    </location>
</feature>
<feature type="compositionally biased region" description="Basic and acidic residues" evidence="1">
    <location>
        <begin position="143"/>
        <end position="159"/>
    </location>
</feature>
<dbReference type="EMBL" id="JAGKSP010000001">
    <property type="protein sequence ID" value="MBP3961228.1"/>
    <property type="molecule type" value="Genomic_DNA"/>
</dbReference>
<protein>
    <recommendedName>
        <fullName evidence="4">Ig-like domain-containing protein</fullName>
    </recommendedName>
</protein>
<sequence>MAQLIAPATYTPFENEEEQIQKLKEWGLLSEKASKSKTFIYKNNGVHTVCSIVGYVDKMTAVLELDDKQHCIHPSYLKEMQTASFGQRQAAATEDEAGETEDAAAVSAQTVEAESAEPLEAISATVAAASAIEEPAVDASTAKPEEKPAKKAKKEKAPKLELPEEKVKMRATVKEFTTVPNNFSDTDDEVVIYEEVSVEEPALELGAAWSSHSNTLKKLELAIGDTITFECKIVAKKLTKHPVAYKINNPGKIQKEQSQ</sequence>
<proteinExistence type="predicted"/>
<feature type="region of interest" description="Disordered" evidence="1">
    <location>
        <begin position="135"/>
        <end position="159"/>
    </location>
</feature>
<dbReference type="Proteomes" id="UP000673394">
    <property type="component" value="Unassembled WGS sequence"/>
</dbReference>
<evidence type="ECO:0000313" key="3">
    <source>
        <dbReference type="Proteomes" id="UP000673394"/>
    </source>
</evidence>
<feature type="region of interest" description="Disordered" evidence="1">
    <location>
        <begin position="87"/>
        <end position="116"/>
    </location>
</feature>
<name>A0ABS5C7X7_9BACL</name>
<accession>A0ABS5C7X7</accession>
<evidence type="ECO:0000256" key="1">
    <source>
        <dbReference type="SAM" id="MobiDB-lite"/>
    </source>
</evidence>
<evidence type="ECO:0008006" key="4">
    <source>
        <dbReference type="Google" id="ProtNLM"/>
    </source>
</evidence>
<dbReference type="RefSeq" id="WP_210654565.1">
    <property type="nucleotide sequence ID" value="NZ_JAGKSP010000001.1"/>
</dbReference>
<evidence type="ECO:0000313" key="2">
    <source>
        <dbReference type="EMBL" id="MBP3961228.1"/>
    </source>
</evidence>
<keyword evidence="3" id="KW-1185">Reference proteome</keyword>
<comment type="caution">
    <text evidence="2">The sequence shown here is derived from an EMBL/GenBank/DDBJ whole genome shotgun (WGS) entry which is preliminary data.</text>
</comment>